<evidence type="ECO:0000313" key="4">
    <source>
        <dbReference type="Proteomes" id="UP000249061"/>
    </source>
</evidence>
<dbReference type="Proteomes" id="UP000249061">
    <property type="component" value="Unassembled WGS sequence"/>
</dbReference>
<dbReference type="AlphaFoldDB" id="A0A2W5VIM2"/>
<keyword evidence="2" id="KW-0560">Oxidoreductase</keyword>
<dbReference type="InterPro" id="IPR042098">
    <property type="entry name" value="TauD-like_sf"/>
</dbReference>
<dbReference type="Gene3D" id="3.60.130.10">
    <property type="entry name" value="Clavaminate synthase-like"/>
    <property type="match status" value="2"/>
</dbReference>
<evidence type="ECO:0000313" key="3">
    <source>
        <dbReference type="EMBL" id="PZR10231.1"/>
    </source>
</evidence>
<dbReference type="PANTHER" id="PTHR10696:SF21">
    <property type="entry name" value="TAUD_TFDA-LIKE DOMAIN-CONTAINING PROTEIN"/>
    <property type="match status" value="1"/>
</dbReference>
<reference evidence="3 4" key="1">
    <citation type="submission" date="2017-08" db="EMBL/GenBank/DDBJ databases">
        <title>Infants hospitalized years apart are colonized by the same room-sourced microbial strains.</title>
        <authorList>
            <person name="Brooks B."/>
            <person name="Olm M.R."/>
            <person name="Firek B.A."/>
            <person name="Baker R."/>
            <person name="Thomas B.C."/>
            <person name="Morowitz M.J."/>
            <person name="Banfield J.F."/>
        </authorList>
    </citation>
    <scope>NUCLEOTIDE SEQUENCE [LARGE SCALE GENOMIC DNA]</scope>
    <source>
        <strain evidence="3">S2_003_000_R2_14</strain>
    </source>
</reference>
<comment type="cofactor">
    <cofactor evidence="1">
        <name>Fe(2+)</name>
        <dbReference type="ChEBI" id="CHEBI:29033"/>
    </cofactor>
</comment>
<protein>
    <submittedName>
        <fullName evidence="3">Uncharacterized protein</fullName>
    </submittedName>
</protein>
<comment type="caution">
    <text evidence="3">The sequence shown here is derived from an EMBL/GenBank/DDBJ whole genome shotgun (WGS) entry which is preliminary data.</text>
</comment>
<dbReference type="SUPFAM" id="SSF51197">
    <property type="entry name" value="Clavaminate synthase-like"/>
    <property type="match status" value="2"/>
</dbReference>
<dbReference type="EMBL" id="QFQP01000018">
    <property type="protein sequence ID" value="PZR10231.1"/>
    <property type="molecule type" value="Genomic_DNA"/>
</dbReference>
<accession>A0A2W5VIM2</accession>
<dbReference type="PANTHER" id="PTHR10696">
    <property type="entry name" value="GAMMA-BUTYROBETAINE HYDROXYLASE-RELATED"/>
    <property type="match status" value="1"/>
</dbReference>
<name>A0A2W5VIM2_9BACT</name>
<proteinExistence type="predicted"/>
<gene>
    <name evidence="3" type="ORF">DI536_20625</name>
</gene>
<evidence type="ECO:0000256" key="1">
    <source>
        <dbReference type="ARBA" id="ARBA00001954"/>
    </source>
</evidence>
<organism evidence="3 4">
    <name type="scientific">Archangium gephyra</name>
    <dbReference type="NCBI Taxonomy" id="48"/>
    <lineage>
        <taxon>Bacteria</taxon>
        <taxon>Pseudomonadati</taxon>
        <taxon>Myxococcota</taxon>
        <taxon>Myxococcia</taxon>
        <taxon>Myxococcales</taxon>
        <taxon>Cystobacterineae</taxon>
        <taxon>Archangiaceae</taxon>
        <taxon>Archangium</taxon>
    </lineage>
</organism>
<dbReference type="GO" id="GO:0016706">
    <property type="term" value="F:2-oxoglutarate-dependent dioxygenase activity"/>
    <property type="evidence" value="ECO:0007669"/>
    <property type="project" value="UniProtKB-ARBA"/>
</dbReference>
<sequence length="646" mass="73300">MHRDEVDRGHQPADGVRLRSLIVDVRERWRQLSASMRGDRFSARTFDARGSLNVVEVKAALREHGAVFVVNTGLRDVAGIQSVMPGLGFSAELQFSLGGRTSAATQEKWVAPGLRRMDFYPPELYLLPNNEVQYRRTSPRWVLFACLQPAVVGGRVFLHDAREVEALLSRDLVTKLEREGLSIETGFLDAAHPLKSQNYFQSWQERFDTDVREAAMARALEQTDEYDEAWWRDDGTLMTRITLPARWPSGALRFPRVALDGPSAVNGFRRFTDFTPEELAHLKSAFLSTRQGVELSAGDLVLFDNERFGHSREAFEGERHFVVGMAKDDVSDRSYPSFTGTNSNRYELKVDTAPTFSARTLHGLDFELIRREFERHGAVHVKSTGLRELSAADLKKLGFGDDDAFPWGGMHSGRTARRALTKELRATDAYPPHLWLLPHNEVLYQHELPSRLLFFSSTPCIGRTFVHSAARLQEIVQRRAPQLIDALKEHGFLIEMGFLDEKDPAKSQNYFRSWQDRFDTHDRELAERRCRESTLQFDNCWWHGSTLMTRIRVPAFHGGTMLFPRIALDAPSITNGFRRYPLGNGAELTDDEVNVLLNAFLDTREGTHWEAGDLLLVDNIRYGHSREPCSGARDIGVAMAGKLRIG</sequence>
<dbReference type="InterPro" id="IPR050411">
    <property type="entry name" value="AlphaKG_dependent_hydroxylases"/>
</dbReference>
<evidence type="ECO:0000256" key="2">
    <source>
        <dbReference type="ARBA" id="ARBA00023002"/>
    </source>
</evidence>